<dbReference type="InterPro" id="IPR038739">
    <property type="entry name" value="ARMC8/Vid28"/>
</dbReference>
<evidence type="ECO:0000256" key="1">
    <source>
        <dbReference type="ARBA" id="ARBA00004123"/>
    </source>
</evidence>
<keyword evidence="8" id="KW-1185">Reference proteome</keyword>
<evidence type="ECO:0000313" key="7">
    <source>
        <dbReference type="EMBL" id="WFD39631.1"/>
    </source>
</evidence>
<name>A0AAF0JG64_9BASI</name>
<dbReference type="Pfam" id="PF00514">
    <property type="entry name" value="Arm"/>
    <property type="match status" value="1"/>
</dbReference>
<dbReference type="PANTHER" id="PTHR15651">
    <property type="entry name" value="ARMADILLO REPEAT-CONTAINING PROTEIN 8"/>
    <property type="match status" value="1"/>
</dbReference>
<dbReference type="InterPro" id="IPR016024">
    <property type="entry name" value="ARM-type_fold"/>
</dbReference>
<proteinExistence type="predicted"/>
<evidence type="ECO:0000256" key="4">
    <source>
        <dbReference type="ARBA" id="ARBA00022737"/>
    </source>
</evidence>
<dbReference type="InterPro" id="IPR000225">
    <property type="entry name" value="Armadillo"/>
</dbReference>
<protein>
    <recommendedName>
        <fullName evidence="9">Armadillo repeat-containing protein 8</fullName>
    </recommendedName>
</protein>
<dbReference type="Gene3D" id="1.25.10.10">
    <property type="entry name" value="Leucine-rich Repeat Variant"/>
    <property type="match status" value="2"/>
</dbReference>
<evidence type="ECO:0000256" key="5">
    <source>
        <dbReference type="ARBA" id="ARBA00023242"/>
    </source>
</evidence>
<organism evidence="7 8">
    <name type="scientific">Malassezia japonica</name>
    <dbReference type="NCBI Taxonomy" id="223818"/>
    <lineage>
        <taxon>Eukaryota</taxon>
        <taxon>Fungi</taxon>
        <taxon>Dikarya</taxon>
        <taxon>Basidiomycota</taxon>
        <taxon>Ustilaginomycotina</taxon>
        <taxon>Malasseziomycetes</taxon>
        <taxon>Malasseziales</taxon>
        <taxon>Malasseziaceae</taxon>
        <taxon>Malassezia</taxon>
    </lineage>
</organism>
<keyword evidence="5" id="KW-0539">Nucleus</keyword>
<gene>
    <name evidence="7" type="ORF">MJAP1_002611</name>
</gene>
<dbReference type="RefSeq" id="XP_060122528.1">
    <property type="nucleotide sequence ID" value="XM_060266545.1"/>
</dbReference>
<dbReference type="GO" id="GO:0005634">
    <property type="term" value="C:nucleus"/>
    <property type="evidence" value="ECO:0007669"/>
    <property type="project" value="UniProtKB-SubCell"/>
</dbReference>
<evidence type="ECO:0000256" key="2">
    <source>
        <dbReference type="ARBA" id="ARBA00004496"/>
    </source>
</evidence>
<reference evidence="7" key="1">
    <citation type="submission" date="2023-03" db="EMBL/GenBank/DDBJ databases">
        <title>Mating type loci evolution in Malassezia.</title>
        <authorList>
            <person name="Coelho M.A."/>
        </authorList>
    </citation>
    <scope>NUCLEOTIDE SEQUENCE</scope>
    <source>
        <strain evidence="7">CBS 9431</strain>
    </source>
</reference>
<dbReference type="SUPFAM" id="SSF48371">
    <property type="entry name" value="ARM repeat"/>
    <property type="match status" value="1"/>
</dbReference>
<comment type="subcellular location">
    <subcellularLocation>
        <location evidence="2">Cytoplasm</location>
    </subcellularLocation>
    <subcellularLocation>
        <location evidence="1">Nucleus</location>
    </subcellularLocation>
</comment>
<dbReference type="PANTHER" id="PTHR15651:SF7">
    <property type="entry name" value="ARMADILLO REPEAT-CONTAINING PROTEIN 8"/>
    <property type="match status" value="1"/>
</dbReference>
<dbReference type="Proteomes" id="UP001217754">
    <property type="component" value="Chromosome 4"/>
</dbReference>
<dbReference type="InterPro" id="IPR011989">
    <property type="entry name" value="ARM-like"/>
</dbReference>
<sequence length="898" mass="97318">MAASEVASTSALRRIMNEIVGSRAAKARVAQDGRLAQVAALLVAPGVEGDVRILAANILGSVAQHASPATLLALLRADVPFLLLTRLGAVAADVRRDSGLGAREHHRALESILRALRAVMCSVSDQIGYSTRWGVGTGWGFASMAGLEHIDSRNSELASNRPTAHSLRQDTSWHAAGPSAVAVRTTIAEAWVPMVEHAAWVDRHSERDDARSSKAARTEDEPMLRPSSDRANSTEYQAMCASIDEGAALDEHDAFAALNWLCRSAVSMVFDMKSLHLLLGAMLLAYDALPQESGVSAPGAAAIRSRSHVLQGRNQAFGMIETVSELLAACMAIPGIEHYHTSVAAMRLRLTRAPAPLQQLYSPQDELERRTTAFAHFAPWDSPFAMQDGAASSEGVSSTAVRILLGAVGSNAPKVQEAVLWILHELLASSQPEGLQRLVSVHAPSGTSLPSVVYSLAQSRTRTVRLAAYCCLAQLLRSESAPMAPAALVQGMVGLLDASGAVQVQACFALSRLVCDRPELQATAVERFQACEKLGAILQHTSAIVNAQAPERGAMAMDELTVRLHEGCLTALSSLAVLSDTVRRRVVDCTPSFLSGILLPSLSSRAVGVQVAACRMVRILSRTIGILRTSLFDAGFADRLLELLKQDENEVIHTEIIATICNMLVKFSPMKQFLVEHGGLEALSRFARSPHGPVRLNALWAVKNAVWDSDSAFKERVMEIFGWDYLAELTHSSDGCIQEQALNIVRNLTSSPQADMGRTEIDMTLERFGEERLLDAIEEAVWSLRNDGATEQAAFILANIASGSERHRALVIDRPNLIDALCYFLRHASHAIREAGVRCGFNLSYHITDSASEASADAVWHRAVDRLRAFGYDKLLKELEYDPDLNVRDRVRDTLAQI</sequence>
<dbReference type="GO" id="GO:0043161">
    <property type="term" value="P:proteasome-mediated ubiquitin-dependent protein catabolic process"/>
    <property type="evidence" value="ECO:0007669"/>
    <property type="project" value="TreeGrafter"/>
</dbReference>
<keyword evidence="3" id="KW-0963">Cytoplasm</keyword>
<evidence type="ECO:0008006" key="9">
    <source>
        <dbReference type="Google" id="ProtNLM"/>
    </source>
</evidence>
<dbReference type="GeneID" id="85226262"/>
<accession>A0AAF0JG64</accession>
<evidence type="ECO:0000256" key="6">
    <source>
        <dbReference type="SAM" id="MobiDB-lite"/>
    </source>
</evidence>
<evidence type="ECO:0000256" key="3">
    <source>
        <dbReference type="ARBA" id="ARBA00022490"/>
    </source>
</evidence>
<dbReference type="AlphaFoldDB" id="A0AAF0JG64"/>
<dbReference type="GO" id="GO:0005737">
    <property type="term" value="C:cytoplasm"/>
    <property type="evidence" value="ECO:0007669"/>
    <property type="project" value="UniProtKB-SubCell"/>
</dbReference>
<keyword evidence="4" id="KW-0677">Repeat</keyword>
<dbReference type="EMBL" id="CP119961">
    <property type="protein sequence ID" value="WFD39631.1"/>
    <property type="molecule type" value="Genomic_DNA"/>
</dbReference>
<evidence type="ECO:0000313" key="8">
    <source>
        <dbReference type="Proteomes" id="UP001217754"/>
    </source>
</evidence>
<dbReference type="GO" id="GO:0034657">
    <property type="term" value="C:GID complex"/>
    <property type="evidence" value="ECO:0007669"/>
    <property type="project" value="TreeGrafter"/>
</dbReference>
<feature type="compositionally biased region" description="Basic and acidic residues" evidence="6">
    <location>
        <begin position="203"/>
        <end position="223"/>
    </location>
</feature>
<feature type="region of interest" description="Disordered" evidence="6">
    <location>
        <begin position="203"/>
        <end position="231"/>
    </location>
</feature>